<accession>A0A3M9MZB8</accession>
<organism evidence="2 3">
    <name type="scientific">Rufibacter immobilis</name>
    <dbReference type="NCBI Taxonomy" id="1348778"/>
    <lineage>
        <taxon>Bacteria</taxon>
        <taxon>Pseudomonadati</taxon>
        <taxon>Bacteroidota</taxon>
        <taxon>Cytophagia</taxon>
        <taxon>Cytophagales</taxon>
        <taxon>Hymenobacteraceae</taxon>
        <taxon>Rufibacter</taxon>
    </lineage>
</organism>
<name>A0A3M9MZB8_9BACT</name>
<dbReference type="Pfam" id="PF13803">
    <property type="entry name" value="DUF4184"/>
    <property type="match status" value="1"/>
</dbReference>
<evidence type="ECO:0000313" key="3">
    <source>
        <dbReference type="Proteomes" id="UP000271010"/>
    </source>
</evidence>
<proteinExistence type="predicted"/>
<keyword evidence="1" id="KW-1133">Transmembrane helix</keyword>
<dbReference type="AlphaFoldDB" id="A0A3M9MZB8"/>
<dbReference type="EMBL" id="RJJE01000007">
    <property type="protein sequence ID" value="RNI30840.1"/>
    <property type="molecule type" value="Genomic_DNA"/>
</dbReference>
<feature type="transmembrane region" description="Helical" evidence="1">
    <location>
        <begin position="218"/>
        <end position="241"/>
    </location>
</feature>
<dbReference type="Proteomes" id="UP000271010">
    <property type="component" value="Unassembled WGS sequence"/>
</dbReference>
<keyword evidence="1" id="KW-0472">Membrane</keyword>
<reference evidence="2 3" key="1">
    <citation type="submission" date="2018-11" db="EMBL/GenBank/DDBJ databases">
        <title>Rufibacter latericius sp. nov., isolated from water in Baiyang Lake.</title>
        <authorList>
            <person name="Yang Y."/>
        </authorList>
    </citation>
    <scope>NUCLEOTIDE SEQUENCE [LARGE SCALE GENOMIC DNA]</scope>
    <source>
        <strain evidence="2 3">MCC P1</strain>
    </source>
</reference>
<dbReference type="InterPro" id="IPR025238">
    <property type="entry name" value="DUF4184"/>
</dbReference>
<gene>
    <name evidence="2" type="ORF">EFA69_06970</name>
</gene>
<protein>
    <submittedName>
        <fullName evidence="2">DUF4184 family protein</fullName>
    </submittedName>
</protein>
<keyword evidence="3" id="KW-1185">Reference proteome</keyword>
<evidence type="ECO:0000256" key="1">
    <source>
        <dbReference type="SAM" id="Phobius"/>
    </source>
</evidence>
<feature type="transmembrane region" description="Helical" evidence="1">
    <location>
        <begin position="55"/>
        <end position="74"/>
    </location>
</feature>
<feature type="transmembrane region" description="Helical" evidence="1">
    <location>
        <begin position="188"/>
        <end position="206"/>
    </location>
</feature>
<dbReference type="RefSeq" id="WP_123132383.1">
    <property type="nucleotide sequence ID" value="NZ_RJJE01000007.1"/>
</dbReference>
<evidence type="ECO:0000313" key="2">
    <source>
        <dbReference type="EMBL" id="RNI30840.1"/>
    </source>
</evidence>
<comment type="caution">
    <text evidence="2">The sequence shown here is derived from an EMBL/GenBank/DDBJ whole genome shotgun (WGS) entry which is preliminary data.</text>
</comment>
<feature type="transmembrane region" description="Helical" evidence="1">
    <location>
        <begin position="106"/>
        <end position="123"/>
    </location>
</feature>
<dbReference type="OrthoDB" id="8481923at2"/>
<keyword evidence="1" id="KW-0812">Transmembrane</keyword>
<sequence>MPFTFSHPAAVLPLLPLPKRWRSMTGLIIGSMAPDFEKFITMSEHDPHSHSWQGLFYFNLPLGLMLAFVFHLVVRDDFIAHLPRFLRVRLSRFTGFDWRTYFRKNYGVIIFSILVGAVSHLGWDSFTHEDGRGVRLFPILKSEVLGGVLGMKVYSLLQKITSVAGALATAAYLLQLPRGKELPMSRQHMIQFWALVAAVSVAVVGIRSQIGQGIELGSLYHLSIVGISAGLTSLVLSPVLLKLRHSF</sequence>